<dbReference type="GO" id="GO:0000155">
    <property type="term" value="F:phosphorelay sensor kinase activity"/>
    <property type="evidence" value="ECO:0007669"/>
    <property type="project" value="InterPro"/>
</dbReference>
<dbReference type="PANTHER" id="PTHR34220:SF7">
    <property type="entry name" value="SENSOR HISTIDINE KINASE YPDA"/>
    <property type="match status" value="1"/>
</dbReference>
<evidence type="ECO:0000259" key="3">
    <source>
        <dbReference type="Pfam" id="PF06580"/>
    </source>
</evidence>
<dbReference type="AlphaFoldDB" id="A0A4Q2UCL4"/>
<dbReference type="Pfam" id="PF06580">
    <property type="entry name" value="His_kinase"/>
    <property type="match status" value="1"/>
</dbReference>
<keyword evidence="2" id="KW-0472">Membrane</keyword>
<feature type="transmembrane region" description="Helical" evidence="2">
    <location>
        <begin position="12"/>
        <end position="31"/>
    </location>
</feature>
<feature type="transmembrane region" description="Helical" evidence="2">
    <location>
        <begin position="51"/>
        <end position="71"/>
    </location>
</feature>
<dbReference type="InterPro" id="IPR036890">
    <property type="entry name" value="HATPase_C_sf"/>
</dbReference>
<feature type="transmembrane region" description="Helical" evidence="2">
    <location>
        <begin position="128"/>
        <end position="150"/>
    </location>
</feature>
<dbReference type="InterPro" id="IPR050640">
    <property type="entry name" value="Bact_2-comp_sensor_kinase"/>
</dbReference>
<keyword evidence="4" id="KW-0418">Kinase</keyword>
<dbReference type="InterPro" id="IPR010559">
    <property type="entry name" value="Sig_transdc_His_kin_internal"/>
</dbReference>
<feature type="coiled-coil region" evidence="1">
    <location>
        <begin position="168"/>
        <end position="200"/>
    </location>
</feature>
<dbReference type="EMBL" id="SBLB01000012">
    <property type="protein sequence ID" value="RYC66777.1"/>
    <property type="molecule type" value="Genomic_DNA"/>
</dbReference>
<evidence type="ECO:0000313" key="5">
    <source>
        <dbReference type="Proteomes" id="UP000290407"/>
    </source>
</evidence>
<keyword evidence="2" id="KW-1133">Transmembrane helix</keyword>
<protein>
    <submittedName>
        <fullName evidence="4">Sensor histidine kinase</fullName>
    </submittedName>
</protein>
<evidence type="ECO:0000256" key="1">
    <source>
        <dbReference type="SAM" id="Coils"/>
    </source>
</evidence>
<dbReference type="GO" id="GO:0016020">
    <property type="term" value="C:membrane"/>
    <property type="evidence" value="ECO:0007669"/>
    <property type="project" value="InterPro"/>
</dbReference>
<proteinExistence type="predicted"/>
<feature type="domain" description="Signal transduction histidine kinase internal region" evidence="3">
    <location>
        <begin position="194"/>
        <end position="268"/>
    </location>
</feature>
<evidence type="ECO:0000313" key="4">
    <source>
        <dbReference type="EMBL" id="RYC66777.1"/>
    </source>
</evidence>
<evidence type="ECO:0000256" key="2">
    <source>
        <dbReference type="SAM" id="Phobius"/>
    </source>
</evidence>
<keyword evidence="4" id="KW-0808">Transferase</keyword>
<dbReference type="PANTHER" id="PTHR34220">
    <property type="entry name" value="SENSOR HISTIDINE KINASE YPDA"/>
    <property type="match status" value="1"/>
</dbReference>
<dbReference type="SUPFAM" id="SSF55874">
    <property type="entry name" value="ATPase domain of HSP90 chaperone/DNA topoisomerase II/histidine kinase"/>
    <property type="match status" value="1"/>
</dbReference>
<sequence>MPFQRPVTWGRIVCHIVYWGIMFAVTYSQFVRAFQDKPNSTLLHIVNTHQFLTTVLSFAALGYWAMPYVLYESVPTWKRGVRLIGVLLLYYGCLCINTYVLLSYAQTHFTALPMYLERRVELFITAPWYAYLVNPVILFFIYGQFISYVISPLLIKAVRDGYARNQARLAIEQERRRLEVDNLALEKENVMKDLLFLRQQINPHFLLNAFNNIYALIYRKDNRAADTLANLSTLMRYTLYRTGQDFVPLTDELEFIYGYIDMERIRHNKPGVITCQLPAIEPEMANWKIPPLLLVTFIENAFKHGLNAVYSDGWVRIALTTELNESGWLTLTVVNNRTDIPKQTTPDGGIGLQNVKRRLALLFPQHAYELVLAEQPDQFTVRLAIPLKWNEDTTMYHDKAHTMSAC</sequence>
<gene>
    <name evidence="4" type="ORF">EQG79_27905</name>
</gene>
<feature type="transmembrane region" description="Helical" evidence="2">
    <location>
        <begin position="83"/>
        <end position="105"/>
    </location>
</feature>
<keyword evidence="2" id="KW-0812">Transmembrane</keyword>
<accession>A0A4Q2UCL4</accession>
<organism evidence="4 5">
    <name type="scientific">Spirosoma sordidisoli</name>
    <dbReference type="NCBI Taxonomy" id="2502893"/>
    <lineage>
        <taxon>Bacteria</taxon>
        <taxon>Pseudomonadati</taxon>
        <taxon>Bacteroidota</taxon>
        <taxon>Cytophagia</taxon>
        <taxon>Cytophagales</taxon>
        <taxon>Cytophagaceae</taxon>
        <taxon>Spirosoma</taxon>
    </lineage>
</organism>
<dbReference type="Proteomes" id="UP000290407">
    <property type="component" value="Unassembled WGS sequence"/>
</dbReference>
<name>A0A4Q2UCL4_9BACT</name>
<comment type="caution">
    <text evidence="4">The sequence shown here is derived from an EMBL/GenBank/DDBJ whole genome shotgun (WGS) entry which is preliminary data.</text>
</comment>
<keyword evidence="1" id="KW-0175">Coiled coil</keyword>
<reference evidence="4 5" key="1">
    <citation type="submission" date="2019-01" db="EMBL/GenBank/DDBJ databases">
        <title>Spirosoma flava sp. nov., a propanil-degrading bacterium isolated from herbicide-contaminated soil.</title>
        <authorList>
            <person name="Zhang L."/>
            <person name="Jiang J.-D."/>
        </authorList>
    </citation>
    <scope>NUCLEOTIDE SEQUENCE [LARGE SCALE GENOMIC DNA]</scope>
    <source>
        <strain evidence="4 5">TY50</strain>
    </source>
</reference>
<keyword evidence="5" id="KW-1185">Reference proteome</keyword>
<dbReference type="Gene3D" id="3.30.565.10">
    <property type="entry name" value="Histidine kinase-like ATPase, C-terminal domain"/>
    <property type="match status" value="1"/>
</dbReference>